<sequence>MGWIISVGKAGAKGRAGSAQAVSLRMDVQGMVAQVRIFPAAGQPAPGATDALPAWQAQRVWQNVLTTLVGH</sequence>
<organism evidence="1 2">
    <name type="scientific">Massilia norwichensis</name>
    <dbReference type="NCBI Taxonomy" id="1442366"/>
    <lineage>
        <taxon>Bacteria</taxon>
        <taxon>Pseudomonadati</taxon>
        <taxon>Pseudomonadota</taxon>
        <taxon>Betaproteobacteria</taxon>
        <taxon>Burkholderiales</taxon>
        <taxon>Oxalobacteraceae</taxon>
        <taxon>Telluria group</taxon>
        <taxon>Massilia</taxon>
    </lineage>
</organism>
<accession>A0ABT2A9A6</accession>
<proteinExistence type="predicted"/>
<comment type="caution">
    <text evidence="1">The sequence shown here is derived from an EMBL/GenBank/DDBJ whole genome shotgun (WGS) entry which is preliminary data.</text>
</comment>
<protein>
    <submittedName>
        <fullName evidence="1">Uncharacterized protein</fullName>
    </submittedName>
</protein>
<dbReference type="EMBL" id="JANUGX010000019">
    <property type="protein sequence ID" value="MCS0590713.1"/>
    <property type="molecule type" value="Genomic_DNA"/>
</dbReference>
<keyword evidence="2" id="KW-1185">Reference proteome</keyword>
<dbReference type="RefSeq" id="WP_258846490.1">
    <property type="nucleotide sequence ID" value="NZ_JANUGX010000019.1"/>
</dbReference>
<evidence type="ECO:0000313" key="1">
    <source>
        <dbReference type="EMBL" id="MCS0590713.1"/>
    </source>
</evidence>
<dbReference type="Proteomes" id="UP001205560">
    <property type="component" value="Unassembled WGS sequence"/>
</dbReference>
<reference evidence="1 2" key="1">
    <citation type="submission" date="2022-08" db="EMBL/GenBank/DDBJ databases">
        <title>Reclassification of Massilia species as members of the genera Telluria, Duganella, Pseudoduganella, Mokoshia gen. nov. and Zemynaea gen. nov. using orthogonal and non-orthogonal genome-based approaches.</title>
        <authorList>
            <person name="Bowman J.P."/>
        </authorList>
    </citation>
    <scope>NUCLEOTIDE SEQUENCE [LARGE SCALE GENOMIC DNA]</scope>
    <source>
        <strain evidence="1 2">LMG 28164</strain>
    </source>
</reference>
<name>A0ABT2A9A6_9BURK</name>
<gene>
    <name evidence="1" type="ORF">NX782_16085</name>
</gene>
<evidence type="ECO:0000313" key="2">
    <source>
        <dbReference type="Proteomes" id="UP001205560"/>
    </source>
</evidence>